<dbReference type="FunFam" id="2.60.40.420:FF:000045">
    <property type="entry name" value="Laccase 2"/>
    <property type="match status" value="1"/>
</dbReference>
<evidence type="ECO:0000256" key="10">
    <source>
        <dbReference type="ARBA" id="ARBA00023180"/>
    </source>
</evidence>
<evidence type="ECO:0000256" key="5">
    <source>
        <dbReference type="ARBA" id="ARBA00022723"/>
    </source>
</evidence>
<sequence>MKSFGLIKGLALLAGLVASAPLASTDESLGLFTRKSDESTSTAVELLKRQSCNVESNRACWSPGFDINTDYEANVPNTGVTRQYNLIITEVDNYVGGDGIVKSKAMLINNQFPGPVIRANWGDWVEVTVTNNLRVNGTSIHWHGVRMLNNNVNDGANGITECPIPPNASKVYRFRAEQYGSSWYHSHFSGQYGNGVVGTMQFDGPASLPYQEDLGVYPITDWYYRGADEIQFSLIPSPGVPPPSDNVLFNGSHVNAQGGGSYNRVKLKPGRRHRLRIINTSVDNTFTVSLVGHQFTVIQTDFVPVNSFTTSQIFVGIGQRYDVTIDADQPVGNYWFNVTFASSGLCGTSLMQKPASIFQYEGASDTALPTNPGPTPTDSLCEDLSAWTPVVSKNVPQASFTAVPGNTLETATNVKNWQGQQRVYWEINGSDMNITWDEPTLEYLVKGNMSFPRNFNVFEVPQNNQWSFWIIQNPTVAPHPMHLHGHDFYLLGRTPAQSNPFAGPVRRFNAATDMAMLNFNNPVRRDVTMLPANGWIAVAFRTDNPGAWLFHCHIAWHVAQGLSVQFLERVQDIPTTFPLSAIEPTCSQWAQYYANSPIKQHDSGL</sequence>
<dbReference type="Pfam" id="PF07731">
    <property type="entry name" value="Cu-oxidase_2"/>
    <property type="match status" value="1"/>
</dbReference>
<dbReference type="CDD" id="cd13901">
    <property type="entry name" value="CuRO_3_MaLCC_like"/>
    <property type="match status" value="1"/>
</dbReference>
<comment type="cofactor">
    <cofactor evidence="2">
        <name>Cu cation</name>
        <dbReference type="ChEBI" id="CHEBI:23378"/>
    </cofactor>
</comment>
<evidence type="ECO:0000256" key="4">
    <source>
        <dbReference type="ARBA" id="ARBA00012297"/>
    </source>
</evidence>
<protein>
    <recommendedName>
        <fullName evidence="4">laccase</fullName>
        <ecNumber evidence="4">1.10.3.2</ecNumber>
    </recommendedName>
</protein>
<dbReference type="eggNOG" id="KOG1263">
    <property type="taxonomic scope" value="Eukaryota"/>
</dbReference>
<keyword evidence="18" id="KW-1185">Reference proteome</keyword>
<dbReference type="InterPro" id="IPR002355">
    <property type="entry name" value="Cu_oxidase_Cu_BS"/>
</dbReference>
<organism evidence="17 18">
    <name type="scientific">Magnaporthiopsis poae (strain ATCC 64411 / 73-15)</name>
    <name type="common">Kentucky bluegrass fungus</name>
    <name type="synonym">Magnaporthe poae</name>
    <dbReference type="NCBI Taxonomy" id="644358"/>
    <lineage>
        <taxon>Eukaryota</taxon>
        <taxon>Fungi</taxon>
        <taxon>Dikarya</taxon>
        <taxon>Ascomycota</taxon>
        <taxon>Pezizomycotina</taxon>
        <taxon>Sordariomycetes</taxon>
        <taxon>Sordariomycetidae</taxon>
        <taxon>Magnaporthales</taxon>
        <taxon>Magnaporthaceae</taxon>
        <taxon>Magnaporthiopsis</taxon>
    </lineage>
</organism>
<dbReference type="Pfam" id="PF07732">
    <property type="entry name" value="Cu-oxidase_3"/>
    <property type="match status" value="1"/>
</dbReference>
<comment type="similarity">
    <text evidence="3">Belongs to the multicopper oxidase family.</text>
</comment>
<dbReference type="InterPro" id="IPR045087">
    <property type="entry name" value="Cu-oxidase_fam"/>
</dbReference>
<dbReference type="FunFam" id="2.60.40.420:FF:000046">
    <property type="entry name" value="Multicopper oxidase"/>
    <property type="match status" value="1"/>
</dbReference>
<dbReference type="InterPro" id="IPR011707">
    <property type="entry name" value="Cu-oxidase-like_N"/>
</dbReference>
<dbReference type="OrthoDB" id="2121828at2759"/>
<reference evidence="17" key="4">
    <citation type="journal article" date="2015" name="G3 (Bethesda)">
        <title>Genome sequences of three phytopathogenic species of the Magnaporthaceae family of fungi.</title>
        <authorList>
            <person name="Okagaki L.H."/>
            <person name="Nunes C.C."/>
            <person name="Sailsbery J."/>
            <person name="Clay B."/>
            <person name="Brown D."/>
            <person name="John T."/>
            <person name="Oh Y."/>
            <person name="Young N."/>
            <person name="Fitzgerald M."/>
            <person name="Haas B.J."/>
            <person name="Zeng Q."/>
            <person name="Young S."/>
            <person name="Adiconis X."/>
            <person name="Fan L."/>
            <person name="Levin J.Z."/>
            <person name="Mitchell T.K."/>
            <person name="Okubara P.A."/>
            <person name="Farman M.L."/>
            <person name="Kohn L.M."/>
            <person name="Birren B."/>
            <person name="Ma L.-J."/>
            <person name="Dean R.A."/>
        </authorList>
    </citation>
    <scope>NUCLEOTIDE SEQUENCE</scope>
    <source>
        <strain evidence="17">ATCC 64411 / 73-15</strain>
    </source>
</reference>
<reference evidence="16" key="3">
    <citation type="submission" date="2011-03" db="EMBL/GenBank/DDBJ databases">
        <title>Annotation of Magnaporthe poae ATCC 64411.</title>
        <authorList>
            <person name="Ma L.-J."/>
            <person name="Dead R."/>
            <person name="Young S.K."/>
            <person name="Zeng Q."/>
            <person name="Gargeya S."/>
            <person name="Fitzgerald M."/>
            <person name="Haas B."/>
            <person name="Abouelleil A."/>
            <person name="Alvarado L."/>
            <person name="Arachchi H.M."/>
            <person name="Berlin A."/>
            <person name="Brown A."/>
            <person name="Chapman S.B."/>
            <person name="Chen Z."/>
            <person name="Dunbar C."/>
            <person name="Freedman E."/>
            <person name="Gearin G."/>
            <person name="Gellesch M."/>
            <person name="Goldberg J."/>
            <person name="Griggs A."/>
            <person name="Gujja S."/>
            <person name="Heiman D."/>
            <person name="Howarth C."/>
            <person name="Larson L."/>
            <person name="Lui A."/>
            <person name="MacDonald P.J.P."/>
            <person name="Mehta T."/>
            <person name="Montmayeur A."/>
            <person name="Murphy C."/>
            <person name="Neiman D."/>
            <person name="Pearson M."/>
            <person name="Priest M."/>
            <person name="Roberts A."/>
            <person name="Saif S."/>
            <person name="Shea T."/>
            <person name="Shenoy N."/>
            <person name="Sisk P."/>
            <person name="Stolte C."/>
            <person name="Sykes S."/>
            <person name="Yandava C."/>
            <person name="Wortman J."/>
            <person name="Nusbaum C."/>
            <person name="Birren B."/>
        </authorList>
    </citation>
    <scope>NUCLEOTIDE SEQUENCE</scope>
    <source>
        <strain evidence="16">ATCC 64411</strain>
    </source>
</reference>
<dbReference type="OMA" id="HNGTGIH"/>
<evidence type="ECO:0000313" key="17">
    <source>
        <dbReference type="EnsemblFungi" id="MAPG_05080T0"/>
    </source>
</evidence>
<evidence type="ECO:0000259" key="13">
    <source>
        <dbReference type="Pfam" id="PF00394"/>
    </source>
</evidence>
<feature type="signal peptide" evidence="12">
    <location>
        <begin position="1"/>
        <end position="19"/>
    </location>
</feature>
<dbReference type="GO" id="GO:0005507">
    <property type="term" value="F:copper ion binding"/>
    <property type="evidence" value="ECO:0007669"/>
    <property type="project" value="InterPro"/>
</dbReference>
<dbReference type="Gene3D" id="2.60.40.420">
    <property type="entry name" value="Cupredoxins - blue copper proteins"/>
    <property type="match status" value="3"/>
</dbReference>
<feature type="domain" description="Plastocyanin-like" evidence="15">
    <location>
        <begin position="99"/>
        <end position="203"/>
    </location>
</feature>
<feature type="chain" id="PRO_5010907106" description="laccase" evidence="12">
    <location>
        <begin position="20"/>
        <end position="605"/>
    </location>
</feature>
<dbReference type="EnsemblFungi" id="MAPG_05080T0">
    <property type="protein sequence ID" value="MAPG_05080T0"/>
    <property type="gene ID" value="MAPG_05080"/>
</dbReference>
<name>A0A0C4DYF9_MAGP6</name>
<evidence type="ECO:0000256" key="2">
    <source>
        <dbReference type="ARBA" id="ARBA00001935"/>
    </source>
</evidence>
<keyword evidence="5" id="KW-0479">Metal-binding</keyword>
<feature type="domain" description="Plastocyanin-like" evidence="13">
    <location>
        <begin position="218"/>
        <end position="363"/>
    </location>
</feature>
<dbReference type="InterPro" id="IPR033138">
    <property type="entry name" value="Cu_oxidase_CS"/>
</dbReference>
<keyword evidence="8" id="KW-0186">Copper</keyword>
<evidence type="ECO:0000256" key="1">
    <source>
        <dbReference type="ARBA" id="ARBA00000349"/>
    </source>
</evidence>
<feature type="domain" description="Plastocyanin-like" evidence="14">
    <location>
        <begin position="442"/>
        <end position="571"/>
    </location>
</feature>
<dbReference type="InterPro" id="IPR011706">
    <property type="entry name" value="Cu-oxidase_C"/>
</dbReference>
<evidence type="ECO:0000256" key="8">
    <source>
        <dbReference type="ARBA" id="ARBA00023008"/>
    </source>
</evidence>
<evidence type="ECO:0000256" key="11">
    <source>
        <dbReference type="ARBA" id="ARBA00023185"/>
    </source>
</evidence>
<dbReference type="Pfam" id="PF00394">
    <property type="entry name" value="Cu-oxidase"/>
    <property type="match status" value="1"/>
</dbReference>
<dbReference type="STRING" id="644358.A0A0C4DYF9"/>
<dbReference type="GO" id="GO:0052716">
    <property type="term" value="F:hydroquinone:oxygen oxidoreductase activity"/>
    <property type="evidence" value="ECO:0007669"/>
    <property type="project" value="UniProtKB-EC"/>
</dbReference>
<dbReference type="EMBL" id="GL876969">
    <property type="protein sequence ID" value="KLU86061.1"/>
    <property type="molecule type" value="Genomic_DNA"/>
</dbReference>
<accession>A0A0C4DYF9</accession>
<dbReference type="PANTHER" id="PTHR11709">
    <property type="entry name" value="MULTI-COPPER OXIDASE"/>
    <property type="match status" value="1"/>
</dbReference>
<dbReference type="EC" id="1.10.3.2" evidence="4"/>
<keyword evidence="7" id="KW-0560">Oxidoreductase</keyword>
<evidence type="ECO:0000256" key="7">
    <source>
        <dbReference type="ARBA" id="ARBA00023002"/>
    </source>
</evidence>
<evidence type="ECO:0000313" key="18">
    <source>
        <dbReference type="Proteomes" id="UP000011715"/>
    </source>
</evidence>
<evidence type="ECO:0000256" key="12">
    <source>
        <dbReference type="SAM" id="SignalP"/>
    </source>
</evidence>
<evidence type="ECO:0000313" key="16">
    <source>
        <dbReference type="EMBL" id="KLU86061.1"/>
    </source>
</evidence>
<dbReference type="SMR" id="A0A0C4DYF9"/>
<dbReference type="PROSITE" id="PS00079">
    <property type="entry name" value="MULTICOPPER_OXIDASE1"/>
    <property type="match status" value="1"/>
</dbReference>
<dbReference type="InterPro" id="IPR001117">
    <property type="entry name" value="Cu-oxidase_2nd"/>
</dbReference>
<keyword evidence="6 12" id="KW-0732">Signal</keyword>
<dbReference type="InterPro" id="IPR008972">
    <property type="entry name" value="Cupredoxin"/>
</dbReference>
<evidence type="ECO:0000256" key="9">
    <source>
        <dbReference type="ARBA" id="ARBA00023157"/>
    </source>
</evidence>
<evidence type="ECO:0000259" key="15">
    <source>
        <dbReference type="Pfam" id="PF07732"/>
    </source>
</evidence>
<dbReference type="VEuPathDB" id="FungiDB:MAPG_05080"/>
<keyword evidence="9" id="KW-1015">Disulfide bond</keyword>
<dbReference type="PROSITE" id="PS00080">
    <property type="entry name" value="MULTICOPPER_OXIDASE2"/>
    <property type="match status" value="1"/>
</dbReference>
<evidence type="ECO:0000256" key="3">
    <source>
        <dbReference type="ARBA" id="ARBA00010609"/>
    </source>
</evidence>
<dbReference type="SUPFAM" id="SSF49503">
    <property type="entry name" value="Cupredoxins"/>
    <property type="match status" value="3"/>
</dbReference>
<reference evidence="18" key="1">
    <citation type="submission" date="2010-05" db="EMBL/GenBank/DDBJ databases">
        <title>The genome sequence of Magnaporthe poae strain ATCC 64411.</title>
        <authorList>
            <person name="Ma L.-J."/>
            <person name="Dead R."/>
            <person name="Young S."/>
            <person name="Zeng Q."/>
            <person name="Koehrsen M."/>
            <person name="Alvarado L."/>
            <person name="Berlin A."/>
            <person name="Chapman S.B."/>
            <person name="Chen Z."/>
            <person name="Freedman E."/>
            <person name="Gellesch M."/>
            <person name="Goldberg J."/>
            <person name="Griggs A."/>
            <person name="Gujja S."/>
            <person name="Heilman E.R."/>
            <person name="Heiman D."/>
            <person name="Hepburn T."/>
            <person name="Howarth C."/>
            <person name="Jen D."/>
            <person name="Larson L."/>
            <person name="Mehta T."/>
            <person name="Neiman D."/>
            <person name="Pearson M."/>
            <person name="Roberts A."/>
            <person name="Saif S."/>
            <person name="Shea T."/>
            <person name="Shenoy N."/>
            <person name="Sisk P."/>
            <person name="Stolte C."/>
            <person name="Sykes S."/>
            <person name="Walk T."/>
            <person name="White J."/>
            <person name="Yandava C."/>
            <person name="Haas B."/>
            <person name="Nusbaum C."/>
            <person name="Birren B."/>
        </authorList>
    </citation>
    <scope>NUCLEOTIDE SEQUENCE [LARGE SCALE GENOMIC DNA]</scope>
    <source>
        <strain evidence="18">ATCC 64411 / 73-15</strain>
    </source>
</reference>
<dbReference type="PANTHER" id="PTHR11709:SF87">
    <property type="entry name" value="LACCASE"/>
    <property type="match status" value="1"/>
</dbReference>
<dbReference type="FunFam" id="2.60.40.420:FF:000021">
    <property type="entry name" value="Extracellular dihydrogeodin oxidase/laccase"/>
    <property type="match status" value="1"/>
</dbReference>
<reference evidence="16" key="2">
    <citation type="submission" date="2010-05" db="EMBL/GenBank/DDBJ databases">
        <title>The Genome Sequence of Magnaporthe poae strain ATCC 64411.</title>
        <authorList>
            <consortium name="The Broad Institute Genome Sequencing Platform"/>
            <consortium name="Broad Institute Genome Sequencing Center for Infectious Disease"/>
            <person name="Ma L.-J."/>
            <person name="Dead R."/>
            <person name="Young S."/>
            <person name="Zeng Q."/>
            <person name="Koehrsen M."/>
            <person name="Alvarado L."/>
            <person name="Berlin A."/>
            <person name="Chapman S.B."/>
            <person name="Chen Z."/>
            <person name="Freedman E."/>
            <person name="Gellesch M."/>
            <person name="Goldberg J."/>
            <person name="Griggs A."/>
            <person name="Gujja S."/>
            <person name="Heilman E.R."/>
            <person name="Heiman D."/>
            <person name="Hepburn T."/>
            <person name="Howarth C."/>
            <person name="Jen D."/>
            <person name="Larson L."/>
            <person name="Mehta T."/>
            <person name="Neiman D."/>
            <person name="Pearson M."/>
            <person name="Roberts A."/>
            <person name="Saif S."/>
            <person name="Shea T."/>
            <person name="Shenoy N."/>
            <person name="Sisk P."/>
            <person name="Stolte C."/>
            <person name="Sykes S."/>
            <person name="Walk T."/>
            <person name="White J."/>
            <person name="Yandava C."/>
            <person name="Haas B."/>
            <person name="Nusbaum C."/>
            <person name="Birren B."/>
        </authorList>
    </citation>
    <scope>NUCLEOTIDE SEQUENCE</scope>
    <source>
        <strain evidence="16">ATCC 64411</strain>
    </source>
</reference>
<comment type="catalytic activity">
    <reaction evidence="1">
        <text>4 hydroquinone + O2 = 4 benzosemiquinone + 2 H2O</text>
        <dbReference type="Rhea" id="RHEA:11276"/>
        <dbReference type="ChEBI" id="CHEBI:15377"/>
        <dbReference type="ChEBI" id="CHEBI:15379"/>
        <dbReference type="ChEBI" id="CHEBI:17594"/>
        <dbReference type="ChEBI" id="CHEBI:17977"/>
        <dbReference type="EC" id="1.10.3.2"/>
    </reaction>
</comment>
<proteinExistence type="inferred from homology"/>
<dbReference type="GO" id="GO:0046274">
    <property type="term" value="P:lignin catabolic process"/>
    <property type="evidence" value="ECO:0007669"/>
    <property type="project" value="UniProtKB-KW"/>
</dbReference>
<evidence type="ECO:0000259" key="14">
    <source>
        <dbReference type="Pfam" id="PF07731"/>
    </source>
</evidence>
<gene>
    <name evidence="16" type="ORF">MAPG_05080</name>
</gene>
<keyword evidence="10" id="KW-0325">Glycoprotein</keyword>
<reference evidence="17" key="5">
    <citation type="submission" date="2015-06" db="UniProtKB">
        <authorList>
            <consortium name="EnsemblFungi"/>
        </authorList>
    </citation>
    <scope>IDENTIFICATION</scope>
    <source>
        <strain evidence="17">ATCC 64411</strain>
    </source>
</reference>
<keyword evidence="11" id="KW-0439">Lignin degradation</keyword>
<dbReference type="CDD" id="cd13880">
    <property type="entry name" value="CuRO_2_MaLCC_like"/>
    <property type="match status" value="1"/>
</dbReference>
<dbReference type="Proteomes" id="UP000011715">
    <property type="component" value="Unassembled WGS sequence"/>
</dbReference>
<dbReference type="EMBL" id="ADBL01001197">
    <property type="status" value="NOT_ANNOTATED_CDS"/>
    <property type="molecule type" value="Genomic_DNA"/>
</dbReference>
<dbReference type="CDD" id="cd13854">
    <property type="entry name" value="CuRO_1_MaLCC_like"/>
    <property type="match status" value="1"/>
</dbReference>
<evidence type="ECO:0000256" key="6">
    <source>
        <dbReference type="ARBA" id="ARBA00022729"/>
    </source>
</evidence>
<dbReference type="AlphaFoldDB" id="A0A0C4DYF9"/>